<dbReference type="SUPFAM" id="SSF55486">
    <property type="entry name" value="Metalloproteases ('zincins'), catalytic domain"/>
    <property type="match status" value="1"/>
</dbReference>
<protein>
    <recommendedName>
        <fullName evidence="3">Peptidase M10 metallopeptidase domain-containing protein</fullName>
    </recommendedName>
</protein>
<reference evidence="2" key="1">
    <citation type="journal article" date="2019" name="Genome Announc.">
        <title>Draft Genome Sequence of Pseudoalteromonas piscicida Strain 36Y ROTHPW, an Hypersaline Seawater Isolate from the South Coast of Sonora, Mexico.</title>
        <authorList>
            <person name="Sanchez-Diaz R."/>
            <person name="Molina-Garza Z.J."/>
            <person name="Cruz-Suarez L.E."/>
            <person name="Selvin J."/>
            <person name="Kiran G.S."/>
            <person name="Ibarra-Gamez J.C."/>
            <person name="Gomez-Gil B."/>
            <person name="Galaviz-Silva L."/>
        </authorList>
    </citation>
    <scope>NUCLEOTIDE SEQUENCE [LARGE SCALE GENOMIC DNA]</scope>
    <source>
        <strain evidence="2">36Y_RITHPW</strain>
    </source>
</reference>
<organism evidence="1 2">
    <name type="scientific">Pseudoalteromonas piscicida</name>
    <dbReference type="NCBI Taxonomy" id="43662"/>
    <lineage>
        <taxon>Bacteria</taxon>
        <taxon>Pseudomonadati</taxon>
        <taxon>Pseudomonadota</taxon>
        <taxon>Gammaproteobacteria</taxon>
        <taxon>Alteromonadales</taxon>
        <taxon>Pseudoalteromonadaceae</taxon>
        <taxon>Pseudoalteromonas</taxon>
    </lineage>
</organism>
<comment type="caution">
    <text evidence="1">The sequence shown here is derived from an EMBL/GenBank/DDBJ whole genome shotgun (WGS) entry which is preliminary data.</text>
</comment>
<proteinExistence type="predicted"/>
<dbReference type="AlphaFoldDB" id="A0A2A5JJG0"/>
<gene>
    <name evidence="1" type="ORF">CEX98_22050</name>
</gene>
<sequence length="139" mass="15946">MECKSAIDNFNELTEQNGDILDVTHELTSGQGGAKLVFRNGKVGDNRSAIGEWDPSSRTISVSRQHLNNSAQRNFKHELGHAYSLTHQSNHTKNFMSYYKVGTTAKYSSDSDVSFQFNQEQKSMLKYFNKPEEKSWWQF</sequence>
<accession>A0A2A5JJG0</accession>
<evidence type="ECO:0000313" key="1">
    <source>
        <dbReference type="EMBL" id="PCK29584.1"/>
    </source>
</evidence>
<evidence type="ECO:0000313" key="2">
    <source>
        <dbReference type="Proteomes" id="UP000228621"/>
    </source>
</evidence>
<keyword evidence="2" id="KW-1185">Reference proteome</keyword>
<name>A0A2A5JJG0_PSEO7</name>
<dbReference type="EMBL" id="NKHF01000139">
    <property type="protein sequence ID" value="PCK29584.1"/>
    <property type="molecule type" value="Genomic_DNA"/>
</dbReference>
<dbReference type="Proteomes" id="UP000228621">
    <property type="component" value="Unassembled WGS sequence"/>
</dbReference>
<dbReference type="RefSeq" id="WP_099644128.1">
    <property type="nucleotide sequence ID" value="NZ_NKHF01000139.1"/>
</dbReference>
<evidence type="ECO:0008006" key="3">
    <source>
        <dbReference type="Google" id="ProtNLM"/>
    </source>
</evidence>